<evidence type="ECO:0000313" key="2">
    <source>
        <dbReference type="Proteomes" id="UP000765845"/>
    </source>
</evidence>
<name>A0ABX1GCS6_9GAMM</name>
<evidence type="ECO:0000313" key="1">
    <source>
        <dbReference type="EMBL" id="NKI16293.1"/>
    </source>
</evidence>
<protein>
    <submittedName>
        <fullName evidence="1">Uncharacterized protein</fullName>
    </submittedName>
</protein>
<comment type="caution">
    <text evidence="1">The sequence shown here is derived from an EMBL/GenBank/DDBJ whole genome shotgun (WGS) entry which is preliminary data.</text>
</comment>
<accession>A0ABX1GCS6</accession>
<reference evidence="1 2" key="1">
    <citation type="submission" date="2020-04" db="EMBL/GenBank/DDBJ databases">
        <authorList>
            <person name="Yoon J."/>
        </authorList>
    </citation>
    <scope>NUCLEOTIDE SEQUENCE [LARGE SCALE GENOMIC DNA]</scope>
    <source>
        <strain evidence="1 2">KMU-166</strain>
    </source>
</reference>
<sequence length="91" mass="9813">MERLTVIENSGAAAGTEAKAATGLLGQPFIEYQTAIKDHQRIDLAPKLIAVIEAKHYGNDPISACGPNKPPIHYRTTAESKKPAEAGFLLW</sequence>
<organism evidence="1 2">
    <name type="scientific">Spongiibacter thalassae</name>
    <dbReference type="NCBI Taxonomy" id="2721624"/>
    <lineage>
        <taxon>Bacteria</taxon>
        <taxon>Pseudomonadati</taxon>
        <taxon>Pseudomonadota</taxon>
        <taxon>Gammaproteobacteria</taxon>
        <taxon>Cellvibrionales</taxon>
        <taxon>Spongiibacteraceae</taxon>
        <taxon>Spongiibacter</taxon>
    </lineage>
</organism>
<dbReference type="RefSeq" id="WP_168448820.1">
    <property type="nucleotide sequence ID" value="NZ_JAAWWK010000001.1"/>
</dbReference>
<gene>
    <name evidence="1" type="ORF">HCU74_02555</name>
</gene>
<dbReference type="EMBL" id="JAAWWK010000001">
    <property type="protein sequence ID" value="NKI16293.1"/>
    <property type="molecule type" value="Genomic_DNA"/>
</dbReference>
<keyword evidence="2" id="KW-1185">Reference proteome</keyword>
<proteinExistence type="predicted"/>
<dbReference type="Proteomes" id="UP000765845">
    <property type="component" value="Unassembled WGS sequence"/>
</dbReference>